<evidence type="ECO:0000313" key="7">
    <source>
        <dbReference type="EMBL" id="QGZ38255.1"/>
    </source>
</evidence>
<dbReference type="Gene3D" id="1.10.10.60">
    <property type="entry name" value="Homeodomain-like"/>
    <property type="match status" value="1"/>
</dbReference>
<feature type="transmembrane region" description="Helical" evidence="5">
    <location>
        <begin position="20"/>
        <end position="47"/>
    </location>
</feature>
<dbReference type="InterPro" id="IPR001647">
    <property type="entry name" value="HTH_TetR"/>
</dbReference>
<keyword evidence="5" id="KW-0812">Transmembrane</keyword>
<keyword evidence="3" id="KW-0804">Transcription</keyword>
<dbReference type="Pfam" id="PF00440">
    <property type="entry name" value="TetR_N"/>
    <property type="match status" value="1"/>
</dbReference>
<dbReference type="Proteomes" id="UP000437862">
    <property type="component" value="Chromosome"/>
</dbReference>
<evidence type="ECO:0000256" key="4">
    <source>
        <dbReference type="PROSITE-ProRule" id="PRU00335"/>
    </source>
</evidence>
<dbReference type="InterPro" id="IPR009057">
    <property type="entry name" value="Homeodomain-like_sf"/>
</dbReference>
<gene>
    <name evidence="7" type="ORF">GO485_03785</name>
</gene>
<dbReference type="EMBL" id="CP046904">
    <property type="protein sequence ID" value="QGZ38255.1"/>
    <property type="molecule type" value="Genomic_DNA"/>
</dbReference>
<dbReference type="SUPFAM" id="SSF48498">
    <property type="entry name" value="Tetracyclin repressor-like, C-terminal domain"/>
    <property type="match status" value="1"/>
</dbReference>
<feature type="DNA-binding region" description="H-T-H motif" evidence="4">
    <location>
        <begin position="74"/>
        <end position="93"/>
    </location>
</feature>
<dbReference type="PRINTS" id="PR00455">
    <property type="entry name" value="HTHTETR"/>
</dbReference>
<keyword evidence="1" id="KW-0805">Transcription regulation</keyword>
<keyword evidence="8" id="KW-1185">Reference proteome</keyword>
<evidence type="ECO:0000256" key="3">
    <source>
        <dbReference type="ARBA" id="ARBA00023163"/>
    </source>
</evidence>
<dbReference type="Gene3D" id="1.10.357.10">
    <property type="entry name" value="Tetracycline Repressor, domain 2"/>
    <property type="match status" value="1"/>
</dbReference>
<organism evidence="7 8">
    <name type="scientific">Pseudoduganella flava</name>
    <dbReference type="NCBI Taxonomy" id="871742"/>
    <lineage>
        <taxon>Bacteria</taxon>
        <taxon>Pseudomonadati</taxon>
        <taxon>Pseudomonadota</taxon>
        <taxon>Betaproteobacteria</taxon>
        <taxon>Burkholderiales</taxon>
        <taxon>Oxalobacteraceae</taxon>
        <taxon>Telluria group</taxon>
        <taxon>Pseudoduganella</taxon>
    </lineage>
</organism>
<accession>A0ABX6FL04</accession>
<feature type="domain" description="HTH tetR-type" evidence="6">
    <location>
        <begin position="51"/>
        <end position="111"/>
    </location>
</feature>
<evidence type="ECO:0000313" key="8">
    <source>
        <dbReference type="Proteomes" id="UP000437862"/>
    </source>
</evidence>
<name>A0ABX6FL04_9BURK</name>
<evidence type="ECO:0000259" key="6">
    <source>
        <dbReference type="PROSITE" id="PS50977"/>
    </source>
</evidence>
<dbReference type="InterPro" id="IPR036271">
    <property type="entry name" value="Tet_transcr_reg_TetR-rel_C_sf"/>
</dbReference>
<sequence length="242" mass="25097">MLVGHGNGKWIGERLSHRAWGSACHWLCPAYCITIIFSTGGAMRYAAGQKEETRKKMVQTAARVLRRDGIAAAGVASLMAEAGLTNGAFYAHFESKEALVAEAVVAALTETTAAIAARIEQAPPGKALDAVIDHYLDPRHVDHPEHGCAVAALAPELARRPAATRVAVDKAVAALIDTIAGALPPGQRNAQDVARAVFASLVGTIQLARTTSLPLVPRILAAGAVAARTIAQAPAGTGRAHA</sequence>
<dbReference type="PROSITE" id="PS50977">
    <property type="entry name" value="HTH_TETR_2"/>
    <property type="match status" value="1"/>
</dbReference>
<evidence type="ECO:0000256" key="5">
    <source>
        <dbReference type="SAM" id="Phobius"/>
    </source>
</evidence>
<dbReference type="PANTHER" id="PTHR47506:SF7">
    <property type="entry name" value="TRANSCRIPTIONAL REGULATORY PROTEIN"/>
    <property type="match status" value="1"/>
</dbReference>
<protein>
    <submittedName>
        <fullName evidence="7">TetR family transcriptional regulator</fullName>
    </submittedName>
</protein>
<evidence type="ECO:0000256" key="2">
    <source>
        <dbReference type="ARBA" id="ARBA00023125"/>
    </source>
</evidence>
<reference evidence="7 8" key="1">
    <citation type="submission" date="2019-12" db="EMBL/GenBank/DDBJ databases">
        <title>Draft Genome Sequences of Six Type Strains of the Genus Massilia.</title>
        <authorList>
            <person name="Miess H."/>
            <person name="Frediansyah A."/>
            <person name="Goeker M."/>
            <person name="Gross H."/>
        </authorList>
    </citation>
    <scope>NUCLEOTIDE SEQUENCE [LARGE SCALE GENOMIC DNA]</scope>
    <source>
        <strain evidence="7 8">DSM 26639</strain>
    </source>
</reference>
<keyword evidence="2 4" id="KW-0238">DNA-binding</keyword>
<keyword evidence="5" id="KW-1133">Transmembrane helix</keyword>
<keyword evidence="5" id="KW-0472">Membrane</keyword>
<evidence type="ECO:0000256" key="1">
    <source>
        <dbReference type="ARBA" id="ARBA00023015"/>
    </source>
</evidence>
<dbReference type="PANTHER" id="PTHR47506">
    <property type="entry name" value="TRANSCRIPTIONAL REGULATORY PROTEIN"/>
    <property type="match status" value="1"/>
</dbReference>
<proteinExistence type="predicted"/>
<dbReference type="SUPFAM" id="SSF46689">
    <property type="entry name" value="Homeodomain-like"/>
    <property type="match status" value="1"/>
</dbReference>